<dbReference type="PANTHER" id="PTHR26379:SF457">
    <property type="entry name" value="BTB DOMAIN-CONTAINING PROTEIN"/>
    <property type="match status" value="1"/>
</dbReference>
<feature type="domain" description="MATH" evidence="4">
    <location>
        <begin position="65"/>
        <end position="197"/>
    </location>
</feature>
<feature type="non-terminal residue" evidence="5">
    <location>
        <position position="777"/>
    </location>
</feature>
<comment type="pathway">
    <text evidence="1">Protein modification; protein ubiquitination.</text>
</comment>
<gene>
    <name evidence="5" type="ORF">U9M48_001612</name>
</gene>
<dbReference type="PANTHER" id="PTHR26379">
    <property type="entry name" value="BTB/POZ AND MATH DOMAIN-CONTAINING PROTEIN 1"/>
    <property type="match status" value="1"/>
</dbReference>
<dbReference type="InterPro" id="IPR011333">
    <property type="entry name" value="SKP1/BTB/POZ_sf"/>
</dbReference>
<keyword evidence="6" id="KW-1185">Reference proteome</keyword>
<evidence type="ECO:0000256" key="2">
    <source>
        <dbReference type="ARBA" id="ARBA00010846"/>
    </source>
</evidence>
<evidence type="ECO:0000256" key="1">
    <source>
        <dbReference type="ARBA" id="ARBA00004906"/>
    </source>
</evidence>
<dbReference type="InterPro" id="IPR008974">
    <property type="entry name" value="TRAF-like"/>
</dbReference>
<dbReference type="Pfam" id="PF22486">
    <property type="entry name" value="MATH_2"/>
    <property type="match status" value="2"/>
</dbReference>
<evidence type="ECO:0000259" key="4">
    <source>
        <dbReference type="PROSITE" id="PS50144"/>
    </source>
</evidence>
<dbReference type="SMART" id="SM00225">
    <property type="entry name" value="BTB"/>
    <property type="match status" value="2"/>
</dbReference>
<dbReference type="GO" id="GO:0016567">
    <property type="term" value="P:protein ubiquitination"/>
    <property type="evidence" value="ECO:0007669"/>
    <property type="project" value="InterPro"/>
</dbReference>
<reference evidence="5 6" key="1">
    <citation type="submission" date="2024-02" db="EMBL/GenBank/DDBJ databases">
        <title>High-quality chromosome-scale genome assembly of Pensacola bahiagrass (Paspalum notatum Flugge var. saurae).</title>
        <authorList>
            <person name="Vega J.M."/>
            <person name="Podio M."/>
            <person name="Orjuela J."/>
            <person name="Siena L.A."/>
            <person name="Pessino S.C."/>
            <person name="Combes M.C."/>
            <person name="Mariac C."/>
            <person name="Albertini E."/>
            <person name="Pupilli F."/>
            <person name="Ortiz J.P.A."/>
            <person name="Leblanc O."/>
        </authorList>
    </citation>
    <scope>NUCLEOTIDE SEQUENCE [LARGE SCALE GENOMIC DNA]</scope>
    <source>
        <strain evidence="5">R1</strain>
        <tissue evidence="5">Leaf</tissue>
    </source>
</reference>
<accession>A0AAQ3PMB0</accession>
<dbReference type="Gene3D" id="2.60.210.10">
    <property type="entry name" value="Apoptosis, Tumor Necrosis Factor Receptor Associated Protein 2, Chain A"/>
    <property type="match status" value="2"/>
</dbReference>
<dbReference type="InterPro" id="IPR056423">
    <property type="entry name" value="BACK_BPM_SPOP"/>
</dbReference>
<dbReference type="SUPFAM" id="SSF49599">
    <property type="entry name" value="TRAF domain-like"/>
    <property type="match status" value="2"/>
</dbReference>
<organism evidence="5 6">
    <name type="scientific">Paspalum notatum var. saurae</name>
    <dbReference type="NCBI Taxonomy" id="547442"/>
    <lineage>
        <taxon>Eukaryota</taxon>
        <taxon>Viridiplantae</taxon>
        <taxon>Streptophyta</taxon>
        <taxon>Embryophyta</taxon>
        <taxon>Tracheophyta</taxon>
        <taxon>Spermatophyta</taxon>
        <taxon>Magnoliopsida</taxon>
        <taxon>Liliopsida</taxon>
        <taxon>Poales</taxon>
        <taxon>Poaceae</taxon>
        <taxon>PACMAD clade</taxon>
        <taxon>Panicoideae</taxon>
        <taxon>Andropogonodae</taxon>
        <taxon>Paspaleae</taxon>
        <taxon>Paspalinae</taxon>
        <taxon>Paspalum</taxon>
    </lineage>
</organism>
<dbReference type="CDD" id="cd00121">
    <property type="entry name" value="MATH"/>
    <property type="match status" value="2"/>
</dbReference>
<name>A0AAQ3PMB0_PASNO</name>
<dbReference type="Gene3D" id="1.25.40.420">
    <property type="match status" value="1"/>
</dbReference>
<dbReference type="Gene3D" id="3.30.710.10">
    <property type="entry name" value="Potassium Channel Kv1.1, Chain A"/>
    <property type="match status" value="3"/>
</dbReference>
<sequence length="777" mass="85527">MQCDLAIKASPHFEASTISNFPFRFSNPSLLTGTRLFIWLPLPARPTFVAIPAPPPRWCPGLTFSGSKATPGPGASGVGKSIKSSTFSVAGHNWCIDYYPDGLDAKNANWIRIEVGLAPPIIADDDNHGGVKAKFRLSLQHMVALLPVSLYSKSDNRMHLFTSKKRQWGYTRFIARGQLELSPLLLKDDSFSIRCDLAVLVDIRAQAAVPLSDLHQHIGNLLACQTGSGCNFTAHRVVLAARSAVFMAWEQSHMFGPMKEKVTAQMRVDDMEARVFRAMLHFIYTDSLPEMDDDGEGVHDSTSAGGDGQLICEDVLRRGIDVNVAATTLVLAEQHGCHGLKEACFRFLKFRFLKFPSILKAVMASDAFQHLKDSSSMPAVGSGGATETSASETVVMEVSGSHVVTFTGHSIAMKLANDDSVRSSPFTVAGHRWCVVYYPDGRRMFDGTNSGYVSIYLELRDRQTGSGDSDPDDVVLARFTISLLDKNGAPVPDYIHSTGGEDKLFTSMNGRTDGQGLREIHLLTSVYRIRDNRVRLRVDITVLKLVHREDAHRRPTRFVDVPPSTMDEDLGRLLSSGKGADVAFEVAGETFAAHRNILAMRSPVFMAEFFGPMKEKAVTSYCSVRIEDMEATVFKALLHFVYTDSLPEIDEGAEAMVMSQHLLVAADRYGLERLKLICEDSLCSYLDTGSSMGFAPVHVHRLPNEVNEEGNKAAMARGLLVAADRYGLEWLKMICGDMLCRYVDSSTAVATLELADKHGCHRLKEACIKFLNDVLAK</sequence>
<protein>
    <submittedName>
        <fullName evidence="5">Uncharacterized protein</fullName>
    </submittedName>
</protein>
<dbReference type="InterPro" id="IPR000210">
    <property type="entry name" value="BTB/POZ_dom"/>
</dbReference>
<evidence type="ECO:0000313" key="6">
    <source>
        <dbReference type="Proteomes" id="UP001341281"/>
    </source>
</evidence>
<comment type="similarity">
    <text evidence="2">Belongs to the Tdpoz family.</text>
</comment>
<dbReference type="PROSITE" id="PS50097">
    <property type="entry name" value="BTB"/>
    <property type="match status" value="2"/>
</dbReference>
<dbReference type="CDD" id="cd18280">
    <property type="entry name" value="BTB_POZ_BPM_plant"/>
    <property type="match status" value="1"/>
</dbReference>
<feature type="domain" description="BTB" evidence="3">
    <location>
        <begin position="195"/>
        <end position="292"/>
    </location>
</feature>
<dbReference type="Pfam" id="PF00651">
    <property type="entry name" value="BTB"/>
    <property type="match status" value="2"/>
</dbReference>
<proteinExistence type="inferred from homology"/>
<dbReference type="PROSITE" id="PS50144">
    <property type="entry name" value="MATH"/>
    <property type="match status" value="2"/>
</dbReference>
<dbReference type="AlphaFoldDB" id="A0AAQ3PMB0"/>
<dbReference type="InterPro" id="IPR002083">
    <property type="entry name" value="MATH/TRAF_dom"/>
</dbReference>
<feature type="domain" description="BTB" evidence="3">
    <location>
        <begin position="580"/>
        <end position="650"/>
    </location>
</feature>
<feature type="domain" description="MATH" evidence="4">
    <location>
        <begin position="399"/>
        <end position="540"/>
    </location>
</feature>
<evidence type="ECO:0000259" key="3">
    <source>
        <dbReference type="PROSITE" id="PS50097"/>
    </source>
</evidence>
<dbReference type="SUPFAM" id="SSF54695">
    <property type="entry name" value="POZ domain"/>
    <property type="match status" value="2"/>
</dbReference>
<dbReference type="Pfam" id="PF24570">
    <property type="entry name" value="BACK_BPM_SPOP"/>
    <property type="match status" value="2"/>
</dbReference>
<dbReference type="EMBL" id="CP144745">
    <property type="protein sequence ID" value="WVZ50353.1"/>
    <property type="molecule type" value="Genomic_DNA"/>
</dbReference>
<evidence type="ECO:0000313" key="5">
    <source>
        <dbReference type="EMBL" id="WVZ50353.1"/>
    </source>
</evidence>
<dbReference type="Proteomes" id="UP001341281">
    <property type="component" value="Chromosome 01"/>
</dbReference>
<dbReference type="InterPro" id="IPR045005">
    <property type="entry name" value="BPM1-6"/>
</dbReference>